<protein>
    <submittedName>
        <fullName evidence="2">Uncharacterized protein</fullName>
    </submittedName>
</protein>
<organism evidence="2 4">
    <name type="scientific">Prymnesium parvum</name>
    <name type="common">Toxic golden alga</name>
    <dbReference type="NCBI Taxonomy" id="97485"/>
    <lineage>
        <taxon>Eukaryota</taxon>
        <taxon>Haptista</taxon>
        <taxon>Haptophyta</taxon>
        <taxon>Prymnesiophyceae</taxon>
        <taxon>Prymnesiales</taxon>
        <taxon>Prymnesiaceae</taxon>
        <taxon>Prymnesium</taxon>
    </lineage>
</organism>
<dbReference type="Proteomes" id="UP001515480">
    <property type="component" value="Unassembled WGS sequence"/>
</dbReference>
<keyword evidence="4" id="KW-1185">Reference proteome</keyword>
<sequence length="264" mass="28923">MHRSVVLLVLLLEVIAPVTALQQLPAPRRASVLPLPHASPSSRAATTSRRALIAALPVPFLVGPRTAYAAVTGGGFEKEQFVSRGGGPPALGEVPKLTKGEPSDRELQRLALGYKRLKYLLANWEAETTVCIRGCKGKYENCGCTRDPLVVQAYMGYKSMNDPLFRAGDLMLRASSRIESDEDFEVYNTAMERWNNKADSGNVMAYVSRRAPTCSHLCCVRWGEANPGGGQDEIARYLEKSRKEVVESAEILKTIIDCLGIKVD</sequence>
<evidence type="ECO:0000313" key="3">
    <source>
        <dbReference type="EMBL" id="KAL1528683.1"/>
    </source>
</evidence>
<accession>A0AB34K6Y4</accession>
<dbReference type="AlphaFoldDB" id="A0AB34K6Y4"/>
<comment type="caution">
    <text evidence="2">The sequence shown here is derived from an EMBL/GenBank/DDBJ whole genome shotgun (WGS) entry which is preliminary data.</text>
</comment>
<feature type="chain" id="PRO_5044172809" evidence="1">
    <location>
        <begin position="21"/>
        <end position="264"/>
    </location>
</feature>
<evidence type="ECO:0000256" key="1">
    <source>
        <dbReference type="SAM" id="SignalP"/>
    </source>
</evidence>
<keyword evidence="1" id="KW-0732">Signal</keyword>
<evidence type="ECO:0000313" key="2">
    <source>
        <dbReference type="EMBL" id="KAL1528646.1"/>
    </source>
</evidence>
<feature type="signal peptide" evidence="1">
    <location>
        <begin position="1"/>
        <end position="20"/>
    </location>
</feature>
<name>A0AB34K6Y4_PRYPA</name>
<gene>
    <name evidence="2" type="ORF">AB1Y20_009984</name>
    <name evidence="3" type="ORF">AB1Y20_010019</name>
</gene>
<reference evidence="2 4" key="1">
    <citation type="journal article" date="2024" name="Science">
        <title>Giant polyketide synthase enzymes in the biosynthesis of giant marine polyether toxins.</title>
        <authorList>
            <person name="Fallon T.R."/>
            <person name="Shende V.V."/>
            <person name="Wierzbicki I.H."/>
            <person name="Pendleton A.L."/>
            <person name="Watervoot N.F."/>
            <person name="Auber R.P."/>
            <person name="Gonzalez D.J."/>
            <person name="Wisecaver J.H."/>
            <person name="Moore B.S."/>
        </authorList>
    </citation>
    <scope>NUCLEOTIDE SEQUENCE [LARGE SCALE GENOMIC DNA]</scope>
    <source>
        <strain evidence="2 4">12B1</strain>
    </source>
</reference>
<evidence type="ECO:0000313" key="4">
    <source>
        <dbReference type="Proteomes" id="UP001515480"/>
    </source>
</evidence>
<proteinExistence type="predicted"/>
<dbReference type="EMBL" id="JBGBPQ010000002">
    <property type="protein sequence ID" value="KAL1528683.1"/>
    <property type="molecule type" value="Genomic_DNA"/>
</dbReference>
<dbReference type="EMBL" id="JBGBPQ010000002">
    <property type="protein sequence ID" value="KAL1528646.1"/>
    <property type="molecule type" value="Genomic_DNA"/>
</dbReference>